<evidence type="ECO:0000313" key="7">
    <source>
        <dbReference type="Proteomes" id="UP000238362"/>
    </source>
</evidence>
<keyword evidence="2 5" id="KW-0812">Transmembrane</keyword>
<keyword evidence="4 5" id="KW-0472">Membrane</keyword>
<name>A0A2T0LUI0_9PSEU</name>
<comment type="subcellular location">
    <subcellularLocation>
        <location evidence="1">Membrane</location>
        <topology evidence="1">Multi-pass membrane protein</topology>
    </subcellularLocation>
</comment>
<keyword evidence="7" id="KW-1185">Reference proteome</keyword>
<dbReference type="InterPro" id="IPR032808">
    <property type="entry name" value="DoxX"/>
</dbReference>
<feature type="transmembrane region" description="Helical" evidence="5">
    <location>
        <begin position="93"/>
        <end position="115"/>
    </location>
</feature>
<feature type="transmembrane region" description="Helical" evidence="5">
    <location>
        <begin position="69"/>
        <end position="87"/>
    </location>
</feature>
<dbReference type="EMBL" id="PVNH01000005">
    <property type="protein sequence ID" value="PRX47476.1"/>
    <property type="molecule type" value="Genomic_DNA"/>
</dbReference>
<accession>A0A2T0LUI0</accession>
<evidence type="ECO:0000256" key="2">
    <source>
        <dbReference type="ARBA" id="ARBA00022692"/>
    </source>
</evidence>
<dbReference type="GO" id="GO:0016020">
    <property type="term" value="C:membrane"/>
    <property type="evidence" value="ECO:0007669"/>
    <property type="project" value="UniProtKB-SubCell"/>
</dbReference>
<dbReference type="RefSeq" id="WP_106178988.1">
    <property type="nucleotide sequence ID" value="NZ_PVNH01000005.1"/>
</dbReference>
<evidence type="ECO:0000256" key="5">
    <source>
        <dbReference type="SAM" id="Phobius"/>
    </source>
</evidence>
<evidence type="ECO:0000256" key="4">
    <source>
        <dbReference type="ARBA" id="ARBA00023136"/>
    </source>
</evidence>
<evidence type="ECO:0000256" key="1">
    <source>
        <dbReference type="ARBA" id="ARBA00004141"/>
    </source>
</evidence>
<dbReference type="AlphaFoldDB" id="A0A2T0LUI0"/>
<sequence>MSIVIGVLSLLLTVAFLGAAGLRIAGARQIRATDARLGVPPRLDPVIGALELAAVAGLIAGFWFRPLALAASVGLVLLMIGAVAYHLRARDPAALTAPAATLGVLAVANAVLLGLA</sequence>
<comment type="caution">
    <text evidence="6">The sequence shown here is derived from an EMBL/GenBank/DDBJ whole genome shotgun (WGS) entry which is preliminary data.</text>
</comment>
<gene>
    <name evidence="6" type="ORF">B0I33_10554</name>
</gene>
<reference evidence="6 7" key="1">
    <citation type="submission" date="2018-03" db="EMBL/GenBank/DDBJ databases">
        <title>Genomic Encyclopedia of Type Strains, Phase III (KMG-III): the genomes of soil and plant-associated and newly described type strains.</title>
        <authorList>
            <person name="Whitman W."/>
        </authorList>
    </citation>
    <scope>NUCLEOTIDE SEQUENCE [LARGE SCALE GENOMIC DNA]</scope>
    <source>
        <strain evidence="6 7">CGMCC 4.7125</strain>
    </source>
</reference>
<proteinExistence type="predicted"/>
<evidence type="ECO:0000256" key="3">
    <source>
        <dbReference type="ARBA" id="ARBA00022989"/>
    </source>
</evidence>
<keyword evidence="3 5" id="KW-1133">Transmembrane helix</keyword>
<organism evidence="6 7">
    <name type="scientific">Prauserella shujinwangii</name>
    <dbReference type="NCBI Taxonomy" id="1453103"/>
    <lineage>
        <taxon>Bacteria</taxon>
        <taxon>Bacillati</taxon>
        <taxon>Actinomycetota</taxon>
        <taxon>Actinomycetes</taxon>
        <taxon>Pseudonocardiales</taxon>
        <taxon>Pseudonocardiaceae</taxon>
        <taxon>Prauserella</taxon>
    </lineage>
</organism>
<dbReference type="OrthoDB" id="3700080at2"/>
<dbReference type="Pfam" id="PF13564">
    <property type="entry name" value="DoxX_2"/>
    <property type="match status" value="1"/>
</dbReference>
<protein>
    <submittedName>
        <fullName evidence="6">DoxX-like protein</fullName>
    </submittedName>
</protein>
<evidence type="ECO:0000313" key="6">
    <source>
        <dbReference type="EMBL" id="PRX47476.1"/>
    </source>
</evidence>
<dbReference type="Proteomes" id="UP000238362">
    <property type="component" value="Unassembled WGS sequence"/>
</dbReference>